<sequence>MPGIELDSLSDELSYLTSSINLDLSETQSQPQSQSQTNPVVKDSTSDDLIPSDDPCYHNLKLRNLSVELLQRLTSKTILSFILSLLDGDQVVHHQSTATQNSFSIDDHTRHSIIRSVQNNRESFARQSRAEAQLIIGQYLLETRSKILEDFENELNLNLTNRTSNGHVSTDNPDDHQDVDDQDQSSSPSINPLSERLNEKFVSQIVQEKLENLITNDYVDYVHEISSSNINNNNQSDHQSNHRHPLKICIVISLLDCSSLISFSALVYSWNKLFNLILSSTITSSSSSSSSSSSDLP</sequence>
<name>A0A0L0VUS3_9BASI</name>
<dbReference type="EMBL" id="AJIL01000019">
    <property type="protein sequence ID" value="KNF03039.1"/>
    <property type="molecule type" value="Genomic_DNA"/>
</dbReference>
<dbReference type="OrthoDB" id="2502393at2759"/>
<feature type="region of interest" description="Disordered" evidence="1">
    <location>
        <begin position="161"/>
        <end position="193"/>
    </location>
</feature>
<comment type="caution">
    <text evidence="2">The sequence shown here is derived from an EMBL/GenBank/DDBJ whole genome shotgun (WGS) entry which is preliminary data.</text>
</comment>
<accession>A0A0L0VUS3</accession>
<gene>
    <name evidence="2" type="ORF">PSTG_03631</name>
</gene>
<reference evidence="3" key="1">
    <citation type="submission" date="2014-03" db="EMBL/GenBank/DDBJ databases">
        <title>The Genome Sequence of Puccinia striiformis f. sp. tritici PST-78.</title>
        <authorList>
            <consortium name="The Broad Institute Genome Sequencing Platform"/>
            <person name="Cuomo C."/>
            <person name="Hulbert S."/>
            <person name="Chen X."/>
            <person name="Walker B."/>
            <person name="Young S.K."/>
            <person name="Zeng Q."/>
            <person name="Gargeya S."/>
            <person name="Fitzgerald M."/>
            <person name="Haas B."/>
            <person name="Abouelleil A."/>
            <person name="Alvarado L."/>
            <person name="Arachchi H.M."/>
            <person name="Berlin A.M."/>
            <person name="Chapman S.B."/>
            <person name="Goldberg J."/>
            <person name="Griggs A."/>
            <person name="Gujja S."/>
            <person name="Hansen M."/>
            <person name="Howarth C."/>
            <person name="Imamovic A."/>
            <person name="Larimer J."/>
            <person name="McCowan C."/>
            <person name="Montmayeur A."/>
            <person name="Murphy C."/>
            <person name="Neiman D."/>
            <person name="Pearson M."/>
            <person name="Priest M."/>
            <person name="Roberts A."/>
            <person name="Saif S."/>
            <person name="Shea T."/>
            <person name="Sisk P."/>
            <person name="Sykes S."/>
            <person name="Wortman J."/>
            <person name="Nusbaum C."/>
            <person name="Birren B."/>
        </authorList>
    </citation>
    <scope>NUCLEOTIDE SEQUENCE [LARGE SCALE GENOMIC DNA]</scope>
    <source>
        <strain evidence="3">race PST-78</strain>
    </source>
</reference>
<keyword evidence="3" id="KW-1185">Reference proteome</keyword>
<proteinExistence type="predicted"/>
<protein>
    <submittedName>
        <fullName evidence="2">Uncharacterized protein</fullName>
    </submittedName>
</protein>
<evidence type="ECO:0000313" key="3">
    <source>
        <dbReference type="Proteomes" id="UP000054564"/>
    </source>
</evidence>
<feature type="compositionally biased region" description="Polar residues" evidence="1">
    <location>
        <begin position="162"/>
        <end position="171"/>
    </location>
</feature>
<organism evidence="2 3">
    <name type="scientific">Puccinia striiformis f. sp. tritici PST-78</name>
    <dbReference type="NCBI Taxonomy" id="1165861"/>
    <lineage>
        <taxon>Eukaryota</taxon>
        <taxon>Fungi</taxon>
        <taxon>Dikarya</taxon>
        <taxon>Basidiomycota</taxon>
        <taxon>Pucciniomycotina</taxon>
        <taxon>Pucciniomycetes</taxon>
        <taxon>Pucciniales</taxon>
        <taxon>Pucciniaceae</taxon>
        <taxon>Puccinia</taxon>
    </lineage>
</organism>
<evidence type="ECO:0000313" key="2">
    <source>
        <dbReference type="EMBL" id="KNF03039.1"/>
    </source>
</evidence>
<feature type="region of interest" description="Disordered" evidence="1">
    <location>
        <begin position="25"/>
        <end position="49"/>
    </location>
</feature>
<dbReference type="AlphaFoldDB" id="A0A0L0VUS3"/>
<dbReference type="Proteomes" id="UP000054564">
    <property type="component" value="Unassembled WGS sequence"/>
</dbReference>
<evidence type="ECO:0000256" key="1">
    <source>
        <dbReference type="SAM" id="MobiDB-lite"/>
    </source>
</evidence>